<organism evidence="4">
    <name type="scientific">Timema monikensis</name>
    <dbReference type="NCBI Taxonomy" id="170555"/>
    <lineage>
        <taxon>Eukaryota</taxon>
        <taxon>Metazoa</taxon>
        <taxon>Ecdysozoa</taxon>
        <taxon>Arthropoda</taxon>
        <taxon>Hexapoda</taxon>
        <taxon>Insecta</taxon>
        <taxon>Pterygota</taxon>
        <taxon>Neoptera</taxon>
        <taxon>Polyneoptera</taxon>
        <taxon>Phasmatodea</taxon>
        <taxon>Timematodea</taxon>
        <taxon>Timematoidea</taxon>
        <taxon>Timematidae</taxon>
        <taxon>Timema</taxon>
    </lineage>
</organism>
<dbReference type="InterPro" id="IPR027267">
    <property type="entry name" value="AH/BAR_dom_sf"/>
</dbReference>
<protein>
    <recommendedName>
        <fullName evidence="3">GMIP/FCHO2-like FCH domain-containing protein</fullName>
    </recommendedName>
</protein>
<dbReference type="Pfam" id="PF22699">
    <property type="entry name" value="GMIP-like_FCH"/>
    <property type="match status" value="1"/>
</dbReference>
<accession>A0A7R9HLK2</accession>
<dbReference type="GO" id="GO:0072583">
    <property type="term" value="P:clathrin-dependent endocytosis"/>
    <property type="evidence" value="ECO:0007669"/>
    <property type="project" value="TreeGrafter"/>
</dbReference>
<feature type="coiled-coil region" evidence="2">
    <location>
        <begin position="77"/>
        <end position="111"/>
    </location>
</feature>
<dbReference type="Gene3D" id="1.20.1270.60">
    <property type="entry name" value="Arfaptin homology (AH) domain/BAR domain"/>
    <property type="match status" value="1"/>
</dbReference>
<dbReference type="AlphaFoldDB" id="A0A7R9HLK2"/>
<dbReference type="GO" id="GO:0048268">
    <property type="term" value="P:clathrin coat assembly"/>
    <property type="evidence" value="ECO:0007669"/>
    <property type="project" value="TreeGrafter"/>
</dbReference>
<evidence type="ECO:0000256" key="2">
    <source>
        <dbReference type="SAM" id="Coils"/>
    </source>
</evidence>
<sequence length="182" mass="20494">MITHIKFHGVSLQESYTDRAAAAVCDDRANLCISRVKEEESGTLEVVQAIQTIFVTLQKAKDAYTQKGLEFDKLKKENASSKDLEKAETKLKKAQEDYKNLVDKYSIIKEDFEKKMSQACKVVSLTILAPVDSSQQQIITPQHIAALSNIGLNWPEVHFPTPEPSRAPKKKKSDIRKLTSLF</sequence>
<dbReference type="InterPro" id="IPR054713">
    <property type="entry name" value="GMIP/FCHO2-like_FCH"/>
</dbReference>
<dbReference type="EMBL" id="OB793300">
    <property type="protein sequence ID" value="CAD7426882.1"/>
    <property type="molecule type" value="Genomic_DNA"/>
</dbReference>
<proteinExistence type="predicted"/>
<reference evidence="4" key="1">
    <citation type="submission" date="2020-11" db="EMBL/GenBank/DDBJ databases">
        <authorList>
            <person name="Tran Van P."/>
        </authorList>
    </citation>
    <scope>NUCLEOTIDE SEQUENCE</scope>
</reference>
<dbReference type="GO" id="GO:0005886">
    <property type="term" value="C:plasma membrane"/>
    <property type="evidence" value="ECO:0007669"/>
    <property type="project" value="TreeGrafter"/>
</dbReference>
<dbReference type="SUPFAM" id="SSF103657">
    <property type="entry name" value="BAR/IMD domain-like"/>
    <property type="match status" value="1"/>
</dbReference>
<evidence type="ECO:0000313" key="4">
    <source>
        <dbReference type="EMBL" id="CAD7426882.1"/>
    </source>
</evidence>
<dbReference type="PANTHER" id="PTHR23065">
    <property type="entry name" value="PROLINE-SERINE-THREONINE PHOSPHATASE INTERACTING PROTEIN 1"/>
    <property type="match status" value="1"/>
</dbReference>
<dbReference type="GO" id="GO:0030136">
    <property type="term" value="C:clathrin-coated vesicle"/>
    <property type="evidence" value="ECO:0007669"/>
    <property type="project" value="TreeGrafter"/>
</dbReference>
<evidence type="ECO:0000259" key="3">
    <source>
        <dbReference type="Pfam" id="PF22699"/>
    </source>
</evidence>
<name>A0A7R9HLK2_9NEOP</name>
<feature type="domain" description="GMIP/FCHO2-like FCH" evidence="3">
    <location>
        <begin position="25"/>
        <end position="123"/>
    </location>
</feature>
<gene>
    <name evidence="4" type="ORF">TMSB3V08_LOCUS3750</name>
</gene>
<keyword evidence="1 2" id="KW-0175">Coiled coil</keyword>
<evidence type="ECO:0000256" key="1">
    <source>
        <dbReference type="ARBA" id="ARBA00023054"/>
    </source>
</evidence>
<dbReference type="GO" id="GO:0005905">
    <property type="term" value="C:clathrin-coated pit"/>
    <property type="evidence" value="ECO:0007669"/>
    <property type="project" value="TreeGrafter"/>
</dbReference>
<dbReference type="PANTHER" id="PTHR23065:SF15">
    <property type="entry name" value="AT02057P"/>
    <property type="match status" value="1"/>
</dbReference>